<organism evidence="1">
    <name type="scientific">Rhizophora mucronata</name>
    <name type="common">Asiatic mangrove</name>
    <dbReference type="NCBI Taxonomy" id="61149"/>
    <lineage>
        <taxon>Eukaryota</taxon>
        <taxon>Viridiplantae</taxon>
        <taxon>Streptophyta</taxon>
        <taxon>Embryophyta</taxon>
        <taxon>Tracheophyta</taxon>
        <taxon>Spermatophyta</taxon>
        <taxon>Magnoliopsida</taxon>
        <taxon>eudicotyledons</taxon>
        <taxon>Gunneridae</taxon>
        <taxon>Pentapetalae</taxon>
        <taxon>rosids</taxon>
        <taxon>fabids</taxon>
        <taxon>Malpighiales</taxon>
        <taxon>Rhizophoraceae</taxon>
        <taxon>Rhizophora</taxon>
    </lineage>
</organism>
<evidence type="ECO:0000313" key="1">
    <source>
        <dbReference type="EMBL" id="MBX55018.1"/>
    </source>
</evidence>
<name>A0A2P2PJT5_RHIMU</name>
<proteinExistence type="predicted"/>
<dbReference type="AlphaFoldDB" id="A0A2P2PJT5"/>
<reference evidence="1" key="1">
    <citation type="submission" date="2018-02" db="EMBL/GenBank/DDBJ databases">
        <title>Rhizophora mucronata_Transcriptome.</title>
        <authorList>
            <person name="Meera S.P."/>
            <person name="Sreeshan A."/>
            <person name="Augustine A."/>
        </authorList>
    </citation>
    <scope>NUCLEOTIDE SEQUENCE</scope>
    <source>
        <tissue evidence="1">Leaf</tissue>
    </source>
</reference>
<protein>
    <submittedName>
        <fullName evidence="1">Uncharacterized protein</fullName>
    </submittedName>
</protein>
<accession>A0A2P2PJT5</accession>
<dbReference type="EMBL" id="GGEC01074534">
    <property type="protein sequence ID" value="MBX55018.1"/>
    <property type="molecule type" value="Transcribed_RNA"/>
</dbReference>
<sequence>MFRIIFDINGFFSFQDTLIIIML</sequence>